<reference evidence="1 2" key="2">
    <citation type="journal article" date="2010" name="Stand. Genomic Sci.">
        <title>Complete genome sequence of Desulfohalobium retbaense type strain (HR(100)).</title>
        <authorList>
            <person name="Spring S."/>
            <person name="Nolan M."/>
            <person name="Lapidus A."/>
            <person name="Glavina Del Rio T."/>
            <person name="Copeland A."/>
            <person name="Tice H."/>
            <person name="Cheng J.F."/>
            <person name="Lucas S."/>
            <person name="Land M."/>
            <person name="Chen F."/>
            <person name="Bruce D."/>
            <person name="Goodwin L."/>
            <person name="Pitluck S."/>
            <person name="Ivanova N."/>
            <person name="Mavromatis K."/>
            <person name="Mikhailova N."/>
            <person name="Pati A."/>
            <person name="Chen A."/>
            <person name="Palaniappan K."/>
            <person name="Hauser L."/>
            <person name="Chang Y.J."/>
            <person name="Jeffries C.D."/>
            <person name="Munk C."/>
            <person name="Kiss H."/>
            <person name="Chain P."/>
            <person name="Han C."/>
            <person name="Brettin T."/>
            <person name="Detter J.C."/>
            <person name="Schuler E."/>
            <person name="Goker M."/>
            <person name="Rohde M."/>
            <person name="Bristow J."/>
            <person name="Eisen J.A."/>
            <person name="Markowitz V."/>
            <person name="Hugenholtz P."/>
            <person name="Kyrpides N.C."/>
            <person name="Klenk H.P."/>
        </authorList>
    </citation>
    <scope>NUCLEOTIDE SEQUENCE [LARGE SCALE GENOMIC DNA]</scope>
    <source>
        <strain evidence="1 2">DSM 5692</strain>
    </source>
</reference>
<dbReference type="Proteomes" id="UP000001052">
    <property type="component" value="Chromosome"/>
</dbReference>
<dbReference type="EMBL" id="CP001734">
    <property type="protein sequence ID" value="ACV67960.1"/>
    <property type="molecule type" value="Genomic_DNA"/>
</dbReference>
<dbReference type="STRING" id="485915.Dret_0668"/>
<dbReference type="AlphaFoldDB" id="C8X0L3"/>
<organism evidence="1 2">
    <name type="scientific">Desulfohalobium retbaense (strain ATCC 49708 / DSM 5692 / JCM 16813 / HR100)</name>
    <dbReference type="NCBI Taxonomy" id="485915"/>
    <lineage>
        <taxon>Bacteria</taxon>
        <taxon>Pseudomonadati</taxon>
        <taxon>Thermodesulfobacteriota</taxon>
        <taxon>Desulfovibrionia</taxon>
        <taxon>Desulfovibrionales</taxon>
        <taxon>Desulfohalobiaceae</taxon>
        <taxon>Desulfohalobium</taxon>
    </lineage>
</organism>
<dbReference type="Gene3D" id="1.10.287.110">
    <property type="entry name" value="DnaJ domain"/>
    <property type="match status" value="1"/>
</dbReference>
<name>C8X0L3_DESRD</name>
<sequence length="180" mass="21015">MVVPAAIPSTRRNRRTAMTQHAFYEILTQVQIDHYLFQVTWSVASGESCILWICDETSMQGFEALGRFSHFDKRDILEFIVRYVSNPSLQEEISKRRFEHHLEHLPTTVFEEIDRMDFRQKEEAFRNLFNLDSVIDKAVDLGWKRRIMAKKFHPDSGGSHKSMTIINEGYDLLSSGKKTS</sequence>
<protein>
    <submittedName>
        <fullName evidence="1">Uncharacterized protein</fullName>
    </submittedName>
</protein>
<keyword evidence="2" id="KW-1185">Reference proteome</keyword>
<gene>
    <name evidence="1" type="ordered locus">Dret_0668</name>
</gene>
<accession>C8X0L3</accession>
<proteinExistence type="predicted"/>
<dbReference type="HOGENOM" id="CLU_1493931_0_0_7"/>
<dbReference type="SUPFAM" id="SSF46565">
    <property type="entry name" value="Chaperone J-domain"/>
    <property type="match status" value="1"/>
</dbReference>
<dbReference type="KEGG" id="drt:Dret_0668"/>
<reference evidence="2" key="1">
    <citation type="submission" date="2009-09" db="EMBL/GenBank/DDBJ databases">
        <title>The complete chromosome of Desulfohalobium retbaense DSM 5692.</title>
        <authorList>
            <consortium name="US DOE Joint Genome Institute (JGI-PGF)"/>
            <person name="Lucas S."/>
            <person name="Copeland A."/>
            <person name="Lapidus A."/>
            <person name="Glavina del Rio T."/>
            <person name="Dalin E."/>
            <person name="Tice H."/>
            <person name="Bruce D."/>
            <person name="Goodwin L."/>
            <person name="Pitluck S."/>
            <person name="Kyrpides N."/>
            <person name="Mavromatis K."/>
            <person name="Ivanova N."/>
            <person name="Mikhailova N."/>
            <person name="Munk A.C."/>
            <person name="Brettin T."/>
            <person name="Detter J.C."/>
            <person name="Han C."/>
            <person name="Tapia R."/>
            <person name="Larimer F."/>
            <person name="Land M."/>
            <person name="Hauser L."/>
            <person name="Markowitz V."/>
            <person name="Cheng J.-F."/>
            <person name="Hugenholtz P."/>
            <person name="Woyke T."/>
            <person name="Wu D."/>
            <person name="Spring S."/>
            <person name="Klenk H.-P."/>
            <person name="Eisen J.A."/>
        </authorList>
    </citation>
    <scope>NUCLEOTIDE SEQUENCE [LARGE SCALE GENOMIC DNA]</scope>
    <source>
        <strain evidence="2">DSM 5692</strain>
    </source>
</reference>
<dbReference type="eggNOG" id="COG2214">
    <property type="taxonomic scope" value="Bacteria"/>
</dbReference>
<dbReference type="InterPro" id="IPR036869">
    <property type="entry name" value="J_dom_sf"/>
</dbReference>
<evidence type="ECO:0000313" key="1">
    <source>
        <dbReference type="EMBL" id="ACV67960.1"/>
    </source>
</evidence>
<evidence type="ECO:0000313" key="2">
    <source>
        <dbReference type="Proteomes" id="UP000001052"/>
    </source>
</evidence>